<feature type="non-terminal residue" evidence="1">
    <location>
        <position position="1"/>
    </location>
</feature>
<keyword evidence="2" id="KW-1185">Reference proteome</keyword>
<reference evidence="1" key="1">
    <citation type="submission" date="2023-03" db="EMBL/GenBank/DDBJ databases">
        <title>Massive genome expansion in bonnet fungi (Mycena s.s.) driven by repeated elements and novel gene families across ecological guilds.</title>
        <authorList>
            <consortium name="Lawrence Berkeley National Laboratory"/>
            <person name="Harder C.B."/>
            <person name="Miyauchi S."/>
            <person name="Viragh M."/>
            <person name="Kuo A."/>
            <person name="Thoen E."/>
            <person name="Andreopoulos B."/>
            <person name="Lu D."/>
            <person name="Skrede I."/>
            <person name="Drula E."/>
            <person name="Henrissat B."/>
            <person name="Morin E."/>
            <person name="Kohler A."/>
            <person name="Barry K."/>
            <person name="LaButti K."/>
            <person name="Morin E."/>
            <person name="Salamov A."/>
            <person name="Lipzen A."/>
            <person name="Mereny Z."/>
            <person name="Hegedus B."/>
            <person name="Baldrian P."/>
            <person name="Stursova M."/>
            <person name="Weitz H."/>
            <person name="Taylor A."/>
            <person name="Grigoriev I.V."/>
            <person name="Nagy L.G."/>
            <person name="Martin F."/>
            <person name="Kauserud H."/>
        </authorList>
    </citation>
    <scope>NUCLEOTIDE SEQUENCE</scope>
    <source>
        <strain evidence="1">CBHHK173m</strain>
    </source>
</reference>
<feature type="non-terminal residue" evidence="1">
    <location>
        <position position="124"/>
    </location>
</feature>
<evidence type="ECO:0000313" key="1">
    <source>
        <dbReference type="EMBL" id="KAJ7076563.1"/>
    </source>
</evidence>
<name>A0AAD6XN86_9AGAR</name>
<accession>A0AAD6XN86</accession>
<dbReference type="Proteomes" id="UP001222325">
    <property type="component" value="Unassembled WGS sequence"/>
</dbReference>
<proteinExistence type="predicted"/>
<evidence type="ECO:0000313" key="2">
    <source>
        <dbReference type="Proteomes" id="UP001222325"/>
    </source>
</evidence>
<comment type="caution">
    <text evidence="1">The sequence shown here is derived from an EMBL/GenBank/DDBJ whole genome shotgun (WGS) entry which is preliminary data.</text>
</comment>
<dbReference type="EMBL" id="JARJCN010000080">
    <property type="protein sequence ID" value="KAJ7076563.1"/>
    <property type="molecule type" value="Genomic_DNA"/>
</dbReference>
<sequence>PFIQQVQLLGDTGETVEEEAVVDDGAMANAIDTGIYEMIKEQLGKLTWTSRVLLMANGDLVPSRGYWSGEVCFGGLWKPGRFEVFPSGGAWAMLFGKPLLEAFGAWHGYEEDVILLRSAGGATV</sequence>
<gene>
    <name evidence="1" type="ORF">B0H15DRAFT_756309</name>
</gene>
<dbReference type="AlphaFoldDB" id="A0AAD6XN86"/>
<protein>
    <submittedName>
        <fullName evidence="1">Uncharacterized protein</fullName>
    </submittedName>
</protein>
<organism evidence="1 2">
    <name type="scientific">Mycena belliarum</name>
    <dbReference type="NCBI Taxonomy" id="1033014"/>
    <lineage>
        <taxon>Eukaryota</taxon>
        <taxon>Fungi</taxon>
        <taxon>Dikarya</taxon>
        <taxon>Basidiomycota</taxon>
        <taxon>Agaricomycotina</taxon>
        <taxon>Agaricomycetes</taxon>
        <taxon>Agaricomycetidae</taxon>
        <taxon>Agaricales</taxon>
        <taxon>Marasmiineae</taxon>
        <taxon>Mycenaceae</taxon>
        <taxon>Mycena</taxon>
    </lineage>
</organism>